<gene>
    <name evidence="1" type="ORF">NLG97_g3843</name>
</gene>
<proteinExistence type="predicted"/>
<protein>
    <submittedName>
        <fullName evidence="1">Uncharacterized protein</fullName>
    </submittedName>
</protein>
<reference evidence="1" key="1">
    <citation type="submission" date="2022-07" db="EMBL/GenBank/DDBJ databases">
        <title>Genome Sequence of Lecanicillium saksenae.</title>
        <authorList>
            <person name="Buettner E."/>
        </authorList>
    </citation>
    <scope>NUCLEOTIDE SEQUENCE</scope>
    <source>
        <strain evidence="1">VT-O1</strain>
    </source>
</reference>
<accession>A0ACC1QYB6</accession>
<organism evidence="1 2">
    <name type="scientific">Lecanicillium saksenae</name>
    <dbReference type="NCBI Taxonomy" id="468837"/>
    <lineage>
        <taxon>Eukaryota</taxon>
        <taxon>Fungi</taxon>
        <taxon>Dikarya</taxon>
        <taxon>Ascomycota</taxon>
        <taxon>Pezizomycotina</taxon>
        <taxon>Sordariomycetes</taxon>
        <taxon>Hypocreomycetidae</taxon>
        <taxon>Hypocreales</taxon>
        <taxon>Cordycipitaceae</taxon>
        <taxon>Lecanicillium</taxon>
    </lineage>
</organism>
<comment type="caution">
    <text evidence="1">The sequence shown here is derived from an EMBL/GenBank/DDBJ whole genome shotgun (WGS) entry which is preliminary data.</text>
</comment>
<dbReference type="EMBL" id="JANAKD010000343">
    <property type="protein sequence ID" value="KAJ3494790.1"/>
    <property type="molecule type" value="Genomic_DNA"/>
</dbReference>
<evidence type="ECO:0000313" key="1">
    <source>
        <dbReference type="EMBL" id="KAJ3494790.1"/>
    </source>
</evidence>
<dbReference type="Proteomes" id="UP001148737">
    <property type="component" value="Unassembled WGS sequence"/>
</dbReference>
<evidence type="ECO:0000313" key="2">
    <source>
        <dbReference type="Proteomes" id="UP001148737"/>
    </source>
</evidence>
<sequence length="222" mass="25086">MGKITVHHLQVSQSERITWLLEELGIPYEFKNYKRAPLLAPDEYKSLHHSGAAPVIHDTDGDLTLAESGAIVEYLAHKYGGGRFFVKPSEPGYADFLYWWHWANGTFQPTVARPMYVRAANPDSQMVGMSMQRLDRSVKSLEEQLSKNDFVAGKDFTAADIMVVFSLTTMRYFSPYSLGECPNILKYLEKIGKREAYRTAMSKSDPDMELALGANPPSKRLI</sequence>
<name>A0ACC1QYB6_9HYPO</name>
<keyword evidence="2" id="KW-1185">Reference proteome</keyword>